<proteinExistence type="predicted"/>
<dbReference type="Proteomes" id="UP000420562">
    <property type="component" value="Unassembled WGS sequence"/>
</dbReference>
<evidence type="ECO:0000313" key="2">
    <source>
        <dbReference type="Proteomes" id="UP000420562"/>
    </source>
</evidence>
<organism evidence="1 2">
    <name type="scientific">Oryzomonas japonica</name>
    <dbReference type="NCBI Taxonomy" id="2603858"/>
    <lineage>
        <taxon>Bacteria</taxon>
        <taxon>Pseudomonadati</taxon>
        <taxon>Thermodesulfobacteriota</taxon>
        <taxon>Desulfuromonadia</taxon>
        <taxon>Geobacterales</taxon>
        <taxon>Geobacteraceae</taxon>
        <taxon>Oryzomonas</taxon>
    </lineage>
</organism>
<comment type="caution">
    <text evidence="1">The sequence shown here is derived from an EMBL/GenBank/DDBJ whole genome shotgun (WGS) entry which is preliminary data.</text>
</comment>
<name>A0A7J4ZR55_9BACT</name>
<keyword evidence="2" id="KW-1185">Reference proteome</keyword>
<protein>
    <submittedName>
        <fullName evidence="1">Uncharacterized protein</fullName>
    </submittedName>
</protein>
<dbReference type="AlphaFoldDB" id="A0A7J4ZR55"/>
<sequence length="103" mass="10869">MDEVPAQAIAQTPDARLVSDDQTTAWNGAIPTEIYADAATGPATVILPSTGNVIVYKSDLSVNPVTVVPQGADTVMHKPNTVLTMQGETIHLRKKGTNWDAIG</sequence>
<accession>A0A7J4ZR55</accession>
<evidence type="ECO:0000313" key="1">
    <source>
        <dbReference type="EMBL" id="KAB0665650.1"/>
    </source>
</evidence>
<dbReference type="RefSeq" id="WP_151128091.1">
    <property type="nucleotide sequence ID" value="NZ_VZQZ01000004.1"/>
</dbReference>
<dbReference type="EMBL" id="VZQZ01000004">
    <property type="protein sequence ID" value="KAB0665650.1"/>
    <property type="molecule type" value="Genomic_DNA"/>
</dbReference>
<gene>
    <name evidence="1" type="ORF">F6V25_07975</name>
</gene>
<reference evidence="1 2" key="1">
    <citation type="submission" date="2019-09" db="EMBL/GenBank/DDBJ databases">
        <title>Geobacter sp. Red96, a novel strain isolated from paddy soil.</title>
        <authorList>
            <person name="Xu Z."/>
            <person name="Masuda Y."/>
            <person name="Itoh H."/>
            <person name="Senoo K."/>
        </authorList>
    </citation>
    <scope>NUCLEOTIDE SEQUENCE [LARGE SCALE GENOMIC DNA]</scope>
    <source>
        <strain evidence="1 2">Red96</strain>
    </source>
</reference>